<dbReference type="Proteomes" id="UP001474181">
    <property type="component" value="Unassembled WGS sequence"/>
</dbReference>
<dbReference type="RefSeq" id="WP_350778688.1">
    <property type="nucleotide sequence ID" value="NZ_JBEPEK010000041.1"/>
</dbReference>
<accession>A0ABV1WRI3</accession>
<evidence type="ECO:0000313" key="2">
    <source>
        <dbReference type="Proteomes" id="UP001474181"/>
    </source>
</evidence>
<keyword evidence="2" id="KW-1185">Reference proteome</keyword>
<proteinExistence type="predicted"/>
<organism evidence="1 2">
    <name type="scientific">Streptomyces hyaluromycini</name>
    <dbReference type="NCBI Taxonomy" id="1377993"/>
    <lineage>
        <taxon>Bacteria</taxon>
        <taxon>Bacillati</taxon>
        <taxon>Actinomycetota</taxon>
        <taxon>Actinomycetes</taxon>
        <taxon>Kitasatosporales</taxon>
        <taxon>Streptomycetaceae</taxon>
        <taxon>Streptomyces</taxon>
    </lineage>
</organism>
<evidence type="ECO:0000313" key="1">
    <source>
        <dbReference type="EMBL" id="MER7179470.1"/>
    </source>
</evidence>
<protein>
    <submittedName>
        <fullName evidence="1">Uncharacterized protein</fullName>
    </submittedName>
</protein>
<dbReference type="EMBL" id="JBEPEK010000041">
    <property type="protein sequence ID" value="MER7179470.1"/>
    <property type="molecule type" value="Genomic_DNA"/>
</dbReference>
<gene>
    <name evidence="1" type="ORF">ABT404_08295</name>
</gene>
<reference evidence="1 2" key="1">
    <citation type="submission" date="2024-06" db="EMBL/GenBank/DDBJ databases">
        <title>The Natural Products Discovery Center: Release of the First 8490 Sequenced Strains for Exploring Actinobacteria Biosynthetic Diversity.</title>
        <authorList>
            <person name="Kalkreuter E."/>
            <person name="Kautsar S.A."/>
            <person name="Yang D."/>
            <person name="Bader C.D."/>
            <person name="Teijaro C.N."/>
            <person name="Fluegel L."/>
            <person name="Davis C.M."/>
            <person name="Simpson J.R."/>
            <person name="Lauterbach L."/>
            <person name="Steele A.D."/>
            <person name="Gui C."/>
            <person name="Meng S."/>
            <person name="Li G."/>
            <person name="Viehrig K."/>
            <person name="Ye F."/>
            <person name="Su P."/>
            <person name="Kiefer A.F."/>
            <person name="Nichols A."/>
            <person name="Cepeda A.J."/>
            <person name="Yan W."/>
            <person name="Fan B."/>
            <person name="Jiang Y."/>
            <person name="Adhikari A."/>
            <person name="Zheng C.-J."/>
            <person name="Schuster L."/>
            <person name="Cowan T.M."/>
            <person name="Smanski M.J."/>
            <person name="Chevrette M.G."/>
            <person name="De Carvalho L.P.S."/>
            <person name="Shen B."/>
        </authorList>
    </citation>
    <scope>NUCLEOTIDE SEQUENCE [LARGE SCALE GENOMIC DNA]</scope>
    <source>
        <strain evidence="1 2">NPDC000234</strain>
    </source>
</reference>
<comment type="caution">
    <text evidence="1">The sequence shown here is derived from an EMBL/GenBank/DDBJ whole genome shotgun (WGS) entry which is preliminary data.</text>
</comment>
<sequence>MSEEHPPAGEGGEPEPGLDEIEEMCAMATPGPWFVRDLDDSYAMNLRAVSTVADTGRHERWPDFDHGELIAATLVQEPRYVDCADERWDENAAFIAMAREAVPRLVKEVRRLRRLLPAVVPGDGRATETSTFAYRFHGPLGGLAADLTAGCMSPGTEDGFFLQIDRQVRLIPHTGAHWRDVHWLAHGLAAHAAALLSLHPGGLTVRVTSFTYPLAHYRPEVAALAMDGWLRQQFDLPDRGLRVAFDAGQGGYLFQWVDGTAPSRTTLRFEFSVDEDEAPPPSGFDLGHMDVRGDRGEASSRYRTPDQAMMIYLSLPLLMDDLRRFLASRDRSFTTSAVDSSFSLTFRRGDDGSIETVHDGTVIDRSSAEDLASAVHTGAERFAGPRLPLLPEDDAGREDLEKSLAEFGDFVTRLARGNAGE</sequence>
<name>A0ABV1WRI3_9ACTN</name>